<dbReference type="InterPro" id="IPR001057">
    <property type="entry name" value="Glu/AcGlu_kinase"/>
</dbReference>
<comment type="catalytic activity">
    <reaction evidence="8 9">
        <text>N-acetyl-L-glutamate + ATP = N-acetyl-L-glutamyl 5-phosphate + ADP</text>
        <dbReference type="Rhea" id="RHEA:14629"/>
        <dbReference type="ChEBI" id="CHEBI:30616"/>
        <dbReference type="ChEBI" id="CHEBI:44337"/>
        <dbReference type="ChEBI" id="CHEBI:57936"/>
        <dbReference type="ChEBI" id="CHEBI:456216"/>
        <dbReference type="EC" id="2.7.2.8"/>
    </reaction>
</comment>
<dbReference type="UniPathway" id="UPA00068">
    <property type="reaction ID" value="UER00107"/>
</dbReference>
<evidence type="ECO:0000256" key="2">
    <source>
        <dbReference type="ARBA" id="ARBA00022571"/>
    </source>
</evidence>
<feature type="site" description="Transition state stabilizer" evidence="9">
    <location>
        <position position="38"/>
    </location>
</feature>
<feature type="domain" description="Aspartate/glutamate/uridylate kinase" evidence="10">
    <location>
        <begin position="34"/>
        <end position="265"/>
    </location>
</feature>
<dbReference type="PANTHER" id="PTHR23342">
    <property type="entry name" value="N-ACETYLGLUTAMATE SYNTHASE"/>
    <property type="match status" value="1"/>
</dbReference>
<dbReference type="InterPro" id="IPR041727">
    <property type="entry name" value="NAGK-C"/>
</dbReference>
<keyword evidence="4 9" id="KW-0808">Transferase</keyword>
<protein>
    <recommendedName>
        <fullName evidence="9">Acetylglutamate kinase</fullName>
        <ecNumber evidence="9">2.7.2.8</ecNumber>
    </recommendedName>
    <alternativeName>
        <fullName evidence="9">N-acetyl-L-glutamate 5-phosphotransferase</fullName>
    </alternativeName>
    <alternativeName>
        <fullName evidence="9">NAG kinase</fullName>
        <shortName evidence="9">NAGK</shortName>
    </alternativeName>
</protein>
<dbReference type="PRINTS" id="PR00474">
    <property type="entry name" value="GLU5KINASE"/>
</dbReference>
<comment type="function">
    <text evidence="9">Catalyzes the ATP-dependent phosphorylation of N-acetyl-L-glutamate.</text>
</comment>
<dbReference type="FunFam" id="3.40.1160.10:FF:000004">
    <property type="entry name" value="Acetylglutamate kinase"/>
    <property type="match status" value="1"/>
</dbReference>
<dbReference type="HOGENOM" id="CLU_053680_0_0_5"/>
<dbReference type="PANTHER" id="PTHR23342:SF0">
    <property type="entry name" value="N-ACETYLGLUTAMATE SYNTHASE, MITOCHONDRIAL"/>
    <property type="match status" value="1"/>
</dbReference>
<evidence type="ECO:0000256" key="3">
    <source>
        <dbReference type="ARBA" id="ARBA00022605"/>
    </source>
</evidence>
<feature type="site" description="Transition state stabilizer" evidence="9">
    <location>
        <position position="246"/>
    </location>
</feature>
<evidence type="ECO:0000256" key="9">
    <source>
        <dbReference type="HAMAP-Rule" id="MF_00082"/>
    </source>
</evidence>
<evidence type="ECO:0000256" key="4">
    <source>
        <dbReference type="ARBA" id="ARBA00022679"/>
    </source>
</evidence>
<dbReference type="GO" id="GO:0042450">
    <property type="term" value="P:L-arginine biosynthetic process via ornithine"/>
    <property type="evidence" value="ECO:0007669"/>
    <property type="project" value="UniProtKB-UniRule"/>
</dbReference>
<keyword evidence="7 9" id="KW-0067">ATP-binding</keyword>
<evidence type="ECO:0000256" key="1">
    <source>
        <dbReference type="ARBA" id="ARBA00004828"/>
    </source>
</evidence>
<dbReference type="GO" id="GO:0005524">
    <property type="term" value="F:ATP binding"/>
    <property type="evidence" value="ECO:0007669"/>
    <property type="project" value="UniProtKB-UniRule"/>
</dbReference>
<organism evidence="11 12">
    <name type="scientific">Pelagibacter ubique (strain HTCC1002)</name>
    <dbReference type="NCBI Taxonomy" id="314261"/>
    <lineage>
        <taxon>Bacteria</taxon>
        <taxon>Pseudomonadati</taxon>
        <taxon>Pseudomonadota</taxon>
        <taxon>Alphaproteobacteria</taxon>
        <taxon>Candidatus Pelagibacterales</taxon>
        <taxon>Candidatus Pelagibacteraceae</taxon>
        <taxon>Candidatus Pelagibacter</taxon>
    </lineage>
</organism>
<evidence type="ECO:0000259" key="10">
    <source>
        <dbReference type="Pfam" id="PF00696"/>
    </source>
</evidence>
<comment type="caution">
    <text evidence="11">The sequence shown here is derived from an EMBL/GenBank/DDBJ whole genome shotgun (WGS) entry which is preliminary data.</text>
</comment>
<accession>Q1V1M6</accession>
<comment type="subcellular location">
    <subcellularLocation>
        <location evidence="9">Cytoplasm</location>
    </subcellularLocation>
</comment>
<dbReference type="GO" id="GO:0005737">
    <property type="term" value="C:cytoplasm"/>
    <property type="evidence" value="ECO:0007669"/>
    <property type="project" value="UniProtKB-SubCell"/>
</dbReference>
<keyword evidence="3 9" id="KW-0028">Amino-acid biosynthesis</keyword>
<sequence length="288" mass="31876">MSSLREEELINILPKDGPTVEEVKKYLEKYNDEFIIIKCGGSVLVDPKLFKVFIEDVVVLKKLGFNPIIVHGGGKRINNKLSEVNIKSNFINGLRVTDKDTINIVKDVLIEFNKEIVEALNELDCKAKRITSKENNIITVEQEDKDLGFVGKPTGINKEFLTEIIKANEVPVIAPLGVDKDNQTFNINADTTAGSIAIELKARRLMIISDVEGVLDSEKKLIPEINSKKANELIDQEVISGGMIPKIKNCLDVASNGVKAVVIIDGRKNHSLLFELLSDKGSGTLIRE</sequence>
<dbReference type="InterPro" id="IPR001048">
    <property type="entry name" value="Asp/Glu/Uridylate_kinase"/>
</dbReference>
<evidence type="ECO:0000256" key="7">
    <source>
        <dbReference type="ARBA" id="ARBA00022840"/>
    </source>
</evidence>
<dbReference type="RefSeq" id="WP_006997439.1">
    <property type="nucleotide sequence ID" value="NZ_CH724130.1"/>
</dbReference>
<dbReference type="InterPro" id="IPR004662">
    <property type="entry name" value="AcgluKinase_fam"/>
</dbReference>
<dbReference type="EC" id="2.7.2.8" evidence="9"/>
<keyword evidence="6 9" id="KW-0418">Kinase</keyword>
<feature type="binding site" evidence="9">
    <location>
        <position position="95"/>
    </location>
    <ligand>
        <name>substrate</name>
    </ligand>
</feature>
<evidence type="ECO:0000256" key="6">
    <source>
        <dbReference type="ARBA" id="ARBA00022777"/>
    </source>
</evidence>
<evidence type="ECO:0000313" key="12">
    <source>
        <dbReference type="Proteomes" id="UP000005306"/>
    </source>
</evidence>
<dbReference type="AlphaFoldDB" id="Q1V1M6"/>
<dbReference type="InterPro" id="IPR037528">
    <property type="entry name" value="ArgB"/>
</dbReference>
<keyword evidence="5 9" id="KW-0547">Nucleotide-binding</keyword>
<feature type="binding site" evidence="9">
    <location>
        <position position="186"/>
    </location>
    <ligand>
        <name>substrate</name>
    </ligand>
</feature>
<evidence type="ECO:0000313" key="11">
    <source>
        <dbReference type="EMBL" id="EAS84852.1"/>
    </source>
</evidence>
<evidence type="ECO:0000256" key="8">
    <source>
        <dbReference type="ARBA" id="ARBA00048141"/>
    </source>
</evidence>
<comment type="pathway">
    <text evidence="1 9">Amino-acid biosynthesis; L-arginine biosynthesis; N(2)-acetyl-L-ornithine from L-glutamate: step 2/4.</text>
</comment>
<proteinExistence type="inferred from homology"/>
<keyword evidence="9" id="KW-0963">Cytoplasm</keyword>
<dbReference type="InterPro" id="IPR036393">
    <property type="entry name" value="AceGlu_kinase-like_sf"/>
</dbReference>
<dbReference type="NCBIfam" id="TIGR00761">
    <property type="entry name" value="argB"/>
    <property type="match status" value="1"/>
</dbReference>
<dbReference type="GO" id="GO:0003991">
    <property type="term" value="F:acetylglutamate kinase activity"/>
    <property type="evidence" value="ECO:0007669"/>
    <property type="project" value="UniProtKB-UniRule"/>
</dbReference>
<evidence type="ECO:0000256" key="5">
    <source>
        <dbReference type="ARBA" id="ARBA00022741"/>
    </source>
</evidence>
<comment type="similarity">
    <text evidence="9">Belongs to the acetylglutamate kinase family. ArgB subfamily.</text>
</comment>
<dbReference type="Proteomes" id="UP000005306">
    <property type="component" value="Unassembled WGS sequence"/>
</dbReference>
<dbReference type="CDD" id="cd04250">
    <property type="entry name" value="AAK_NAGK-C"/>
    <property type="match status" value="1"/>
</dbReference>
<keyword evidence="2 9" id="KW-0055">Arginine biosynthesis</keyword>
<name>Q1V1M6_PELU1</name>
<dbReference type="Gene3D" id="3.40.1160.10">
    <property type="entry name" value="Acetylglutamate kinase-like"/>
    <property type="match status" value="1"/>
</dbReference>
<gene>
    <name evidence="9" type="primary">argB</name>
    <name evidence="11" type="ORF">PU1002_04006</name>
</gene>
<dbReference type="SUPFAM" id="SSF53633">
    <property type="entry name" value="Carbamate kinase-like"/>
    <property type="match status" value="1"/>
</dbReference>
<dbReference type="HAMAP" id="MF_00082">
    <property type="entry name" value="ArgB"/>
    <property type="match status" value="1"/>
</dbReference>
<dbReference type="Pfam" id="PF00696">
    <property type="entry name" value="AA_kinase"/>
    <property type="match status" value="1"/>
</dbReference>
<dbReference type="PIRSF" id="PIRSF000728">
    <property type="entry name" value="NAGK"/>
    <property type="match status" value="1"/>
</dbReference>
<feature type="binding site" evidence="9">
    <location>
        <begin position="73"/>
        <end position="74"/>
    </location>
    <ligand>
        <name>substrate</name>
    </ligand>
</feature>
<dbReference type="EMBL" id="AAPV01000001">
    <property type="protein sequence ID" value="EAS84852.1"/>
    <property type="molecule type" value="Genomic_DNA"/>
</dbReference>
<reference evidence="11 12" key="1">
    <citation type="submission" date="2006-04" db="EMBL/GenBank/DDBJ databases">
        <authorList>
            <person name="Giovannoni S.J."/>
            <person name="Cho J.-C."/>
            <person name="Ferriera S."/>
            <person name="Johnson J."/>
            <person name="Kravitz S."/>
            <person name="Halpern A."/>
            <person name="Remington K."/>
            <person name="Beeson K."/>
            <person name="Tran B."/>
            <person name="Rogers Y.-H."/>
            <person name="Friedman R."/>
            <person name="Venter J.C."/>
        </authorList>
    </citation>
    <scope>NUCLEOTIDE SEQUENCE [LARGE SCALE GENOMIC DNA]</scope>
    <source>
        <strain evidence="11 12">HTCC1002</strain>
    </source>
</reference>